<sequence length="229" mass="25225">MAGSFVQQGYGYNREEETRQGWNSPERYGQHHHAALPPVANISPQDPWSYGQQGAAGDYAPFPVNAPTVSQSPQTTSPFAFSAQRNDSFWTPHQHQHQHQQHQQPPMRSMSYGNIEHLHTGNPSFSSTYSTPAEAVRYPPPPLEYANTTMMLQQPAPQAAPVVPPPLPPPSQSFAQQPHPYMFQQEPASSSAAGPPGHAYPGSWMAAPPSFAPLQEPPESYGRRQQGHE</sequence>
<dbReference type="Proteomes" id="UP000308549">
    <property type="component" value="Unassembled WGS sequence"/>
</dbReference>
<evidence type="ECO:0000313" key="3">
    <source>
        <dbReference type="Proteomes" id="UP000308549"/>
    </source>
</evidence>
<proteinExistence type="predicted"/>
<feature type="compositionally biased region" description="Pro residues" evidence="1">
    <location>
        <begin position="162"/>
        <end position="171"/>
    </location>
</feature>
<name>A0A4U0TYZ8_9PEZI</name>
<evidence type="ECO:0000256" key="1">
    <source>
        <dbReference type="SAM" id="MobiDB-lite"/>
    </source>
</evidence>
<dbReference type="AlphaFoldDB" id="A0A4U0TYZ8"/>
<organism evidence="2 3">
    <name type="scientific">Salinomyces thailandicus</name>
    <dbReference type="NCBI Taxonomy" id="706561"/>
    <lineage>
        <taxon>Eukaryota</taxon>
        <taxon>Fungi</taxon>
        <taxon>Dikarya</taxon>
        <taxon>Ascomycota</taxon>
        <taxon>Pezizomycotina</taxon>
        <taxon>Dothideomycetes</taxon>
        <taxon>Dothideomycetidae</taxon>
        <taxon>Mycosphaerellales</taxon>
        <taxon>Teratosphaeriaceae</taxon>
        <taxon>Salinomyces</taxon>
    </lineage>
</organism>
<evidence type="ECO:0000313" key="2">
    <source>
        <dbReference type="EMBL" id="TKA27614.1"/>
    </source>
</evidence>
<feature type="region of interest" description="Disordered" evidence="1">
    <location>
        <begin position="1"/>
        <end position="56"/>
    </location>
</feature>
<dbReference type="OrthoDB" id="4150019at2759"/>
<comment type="caution">
    <text evidence="2">The sequence shown here is derived from an EMBL/GenBank/DDBJ whole genome shotgun (WGS) entry which is preliminary data.</text>
</comment>
<reference evidence="2 3" key="1">
    <citation type="submission" date="2017-03" db="EMBL/GenBank/DDBJ databases">
        <title>Genomes of endolithic fungi from Antarctica.</title>
        <authorList>
            <person name="Coleine C."/>
            <person name="Masonjones S."/>
            <person name="Stajich J.E."/>
        </authorList>
    </citation>
    <scope>NUCLEOTIDE SEQUENCE [LARGE SCALE GENOMIC DNA]</scope>
    <source>
        <strain evidence="2 3">CCFEE 6315</strain>
    </source>
</reference>
<dbReference type="EMBL" id="NAJL01000022">
    <property type="protein sequence ID" value="TKA27614.1"/>
    <property type="molecule type" value="Genomic_DNA"/>
</dbReference>
<feature type="compositionally biased region" description="Low complexity" evidence="1">
    <location>
        <begin position="187"/>
        <end position="203"/>
    </location>
</feature>
<feature type="compositionally biased region" description="Polar residues" evidence="1">
    <location>
        <begin position="42"/>
        <end position="52"/>
    </location>
</feature>
<accession>A0A4U0TYZ8</accession>
<protein>
    <submittedName>
        <fullName evidence="2">Uncharacterized protein</fullName>
    </submittedName>
</protein>
<gene>
    <name evidence="2" type="ORF">B0A50_04446</name>
</gene>
<feature type="region of interest" description="Disordered" evidence="1">
    <location>
        <begin position="156"/>
        <end position="229"/>
    </location>
</feature>
<keyword evidence="3" id="KW-1185">Reference proteome</keyword>